<comment type="caution">
    <text evidence="2">The sequence shown here is derived from an EMBL/GenBank/DDBJ whole genome shotgun (WGS) entry which is preliminary data.</text>
</comment>
<gene>
    <name evidence="2" type="ORF">GCM10023188_26950</name>
</gene>
<organism evidence="2 3">
    <name type="scientific">Pontibacter saemangeumensis</name>
    <dbReference type="NCBI Taxonomy" id="1084525"/>
    <lineage>
        <taxon>Bacteria</taxon>
        <taxon>Pseudomonadati</taxon>
        <taxon>Bacteroidota</taxon>
        <taxon>Cytophagia</taxon>
        <taxon>Cytophagales</taxon>
        <taxon>Hymenobacteraceae</taxon>
        <taxon>Pontibacter</taxon>
    </lineage>
</organism>
<evidence type="ECO:0000256" key="1">
    <source>
        <dbReference type="SAM" id="SignalP"/>
    </source>
</evidence>
<proteinExistence type="predicted"/>
<dbReference type="InterPro" id="IPR008969">
    <property type="entry name" value="CarboxyPept-like_regulatory"/>
</dbReference>
<dbReference type="Pfam" id="PF13715">
    <property type="entry name" value="CarbopepD_reg_2"/>
    <property type="match status" value="1"/>
</dbReference>
<keyword evidence="1" id="KW-0732">Signal</keyword>
<dbReference type="Gene3D" id="2.60.40.1120">
    <property type="entry name" value="Carboxypeptidase-like, regulatory domain"/>
    <property type="match status" value="1"/>
</dbReference>
<dbReference type="SUPFAM" id="SSF49464">
    <property type="entry name" value="Carboxypeptidase regulatory domain-like"/>
    <property type="match status" value="1"/>
</dbReference>
<evidence type="ECO:0000313" key="3">
    <source>
        <dbReference type="Proteomes" id="UP001500552"/>
    </source>
</evidence>
<keyword evidence="3" id="KW-1185">Reference proteome</keyword>
<protein>
    <recommendedName>
        <fullName evidence="4">CarboxypepD_reg-like domain-containing protein</fullName>
    </recommendedName>
</protein>
<dbReference type="RefSeq" id="WP_345159768.1">
    <property type="nucleotide sequence ID" value="NZ_BAABHC010000014.1"/>
</dbReference>
<accession>A0ABP8LTA3</accession>
<name>A0ABP8LTA3_9BACT</name>
<sequence length="283" mass="31474">MQKPFTHILPLLLSLLILGSSAAIYAQTAFIRGTVKSASGQEPLPFVNIGIKKKGIGTASDVEGNFKLRLEDTFRQDTLTFSAIGFQDLSVPIRDMAANNTHQFLLTEKAQVLQEVLVLGKAPKIRKLGVRYKMPFLFGSAETKSTDDVSELAQLINIHGKSAELLSTTVYLKSTKADSATFRVNFYRQQDGKLAQRLVEKSIIQRLPLDKGWVTVDLQPYGILVDDDFYIGFEYLPDSRQTEKFLFFYGAVLGGHIFARNVSLGEWRSTAGGQLSAYVTVRQ</sequence>
<dbReference type="EMBL" id="BAABHC010000014">
    <property type="protein sequence ID" value="GAA4435165.1"/>
    <property type="molecule type" value="Genomic_DNA"/>
</dbReference>
<evidence type="ECO:0000313" key="2">
    <source>
        <dbReference type="EMBL" id="GAA4435165.1"/>
    </source>
</evidence>
<evidence type="ECO:0008006" key="4">
    <source>
        <dbReference type="Google" id="ProtNLM"/>
    </source>
</evidence>
<feature type="signal peptide" evidence="1">
    <location>
        <begin position="1"/>
        <end position="22"/>
    </location>
</feature>
<feature type="chain" id="PRO_5046064214" description="CarboxypepD_reg-like domain-containing protein" evidence="1">
    <location>
        <begin position="23"/>
        <end position="283"/>
    </location>
</feature>
<reference evidence="3" key="1">
    <citation type="journal article" date="2019" name="Int. J. Syst. Evol. Microbiol.">
        <title>The Global Catalogue of Microorganisms (GCM) 10K type strain sequencing project: providing services to taxonomists for standard genome sequencing and annotation.</title>
        <authorList>
            <consortium name="The Broad Institute Genomics Platform"/>
            <consortium name="The Broad Institute Genome Sequencing Center for Infectious Disease"/>
            <person name="Wu L."/>
            <person name="Ma J."/>
        </authorList>
    </citation>
    <scope>NUCLEOTIDE SEQUENCE [LARGE SCALE GENOMIC DNA]</scope>
    <source>
        <strain evidence="3">JCM 17926</strain>
    </source>
</reference>
<dbReference type="Proteomes" id="UP001500552">
    <property type="component" value="Unassembled WGS sequence"/>
</dbReference>